<dbReference type="GO" id="GO:0005975">
    <property type="term" value="P:carbohydrate metabolic process"/>
    <property type="evidence" value="ECO:0007669"/>
    <property type="project" value="InterPro"/>
</dbReference>
<feature type="binding site" evidence="2">
    <location>
        <begin position="218"/>
        <end position="220"/>
    </location>
    <ligand>
        <name>dihydroxyacetone phosphate</name>
        <dbReference type="ChEBI" id="CHEBI:57642"/>
    </ligand>
</feature>
<feature type="binding site" evidence="3">
    <location>
        <position position="102"/>
    </location>
    <ligand>
        <name>Zn(2+)</name>
        <dbReference type="ChEBI" id="CHEBI:29105"/>
        <label>2</label>
    </ligand>
</feature>
<evidence type="ECO:0000313" key="4">
    <source>
        <dbReference type="EMBL" id="OGZ34082.1"/>
    </source>
</evidence>
<sequence>MFNPKEILKLAQTGKYAIGSFNFSTAEILKAIVLAAKELKSPIIVSTSEGEASFLGMREAAALVEAWSIATKLPIILNLDHGKTPELIKKAIAAGYSAIHFDGSHLPYLENLAQTKKVVDYVRGVEKTFDRQIIVEGELGYLRGSSSVHKEALKVESEDMTSPEQAEDFIAHSGVDSLAVVIGNAHGVFAQGQEQLDLGRLDEIRRVVGTQAFLVLHGGSGIPEKDIKKAIKLGIVKININTELRVAYKEAIEKQIKEEPTETTPYKIMTPALEAVKIVSGEKIKLFGSKNKLKDLRI</sequence>
<evidence type="ECO:0008006" key="6">
    <source>
        <dbReference type="Google" id="ProtNLM"/>
    </source>
</evidence>
<reference evidence="4 5" key="1">
    <citation type="journal article" date="2016" name="Nat. Commun.">
        <title>Thousands of microbial genomes shed light on interconnected biogeochemical processes in an aquifer system.</title>
        <authorList>
            <person name="Anantharaman K."/>
            <person name="Brown C.T."/>
            <person name="Hug L.A."/>
            <person name="Sharon I."/>
            <person name="Castelle C.J."/>
            <person name="Probst A.J."/>
            <person name="Thomas B.C."/>
            <person name="Singh A."/>
            <person name="Wilkins M.J."/>
            <person name="Karaoz U."/>
            <person name="Brodie E.L."/>
            <person name="Williams K.H."/>
            <person name="Hubbard S.S."/>
            <person name="Banfield J.F."/>
        </authorList>
    </citation>
    <scope>NUCLEOTIDE SEQUENCE [LARGE SCALE GENOMIC DNA]</scope>
</reference>
<feature type="active site" description="Proton donor" evidence="1">
    <location>
        <position position="80"/>
    </location>
</feature>
<dbReference type="InterPro" id="IPR050246">
    <property type="entry name" value="Class_II_FBP_aldolase"/>
</dbReference>
<evidence type="ECO:0000313" key="5">
    <source>
        <dbReference type="Proteomes" id="UP000179099"/>
    </source>
</evidence>
<dbReference type="AlphaFoldDB" id="A0A1G2F8K5"/>
<dbReference type="NCBIfam" id="TIGR00167">
    <property type="entry name" value="cbbA"/>
    <property type="match status" value="1"/>
</dbReference>
<dbReference type="EMBL" id="MHMW01000019">
    <property type="protein sequence ID" value="OGZ34082.1"/>
    <property type="molecule type" value="Genomic_DNA"/>
</dbReference>
<gene>
    <name evidence="4" type="ORF">A2Y98_03350</name>
</gene>
<keyword evidence="3" id="KW-0479">Metal-binding</keyword>
<evidence type="ECO:0000256" key="1">
    <source>
        <dbReference type="PIRSR" id="PIRSR001359-1"/>
    </source>
</evidence>
<keyword evidence="3" id="KW-0862">Zinc</keyword>
<dbReference type="PIRSF" id="PIRSF001359">
    <property type="entry name" value="F_bP_aldolase_II"/>
    <property type="match status" value="1"/>
</dbReference>
<feature type="binding site" evidence="3">
    <location>
        <position position="81"/>
    </location>
    <ligand>
        <name>Zn(2+)</name>
        <dbReference type="ChEBI" id="CHEBI:29105"/>
        <label>1</label>
        <note>catalytic</note>
    </ligand>
</feature>
<protein>
    <recommendedName>
        <fullName evidence="6">Tagatose-bisphosphate aldolase</fullName>
    </recommendedName>
</protein>
<dbReference type="GO" id="GO:0016832">
    <property type="term" value="F:aldehyde-lyase activity"/>
    <property type="evidence" value="ECO:0007669"/>
    <property type="project" value="InterPro"/>
</dbReference>
<comment type="cofactor">
    <cofactor evidence="3">
        <name>Zn(2+)</name>
        <dbReference type="ChEBI" id="CHEBI:29105"/>
    </cofactor>
    <text evidence="3">Binds 2 Zn(2+) ions per subunit. One is catalytic and the other provides a structural contribution.</text>
</comment>
<dbReference type="STRING" id="1801992.A2Y98_03350"/>
<comment type="caution">
    <text evidence="4">The sequence shown here is derived from an EMBL/GenBank/DDBJ whole genome shotgun (WGS) entry which is preliminary data.</text>
</comment>
<accession>A0A1G2F8K5</accession>
<dbReference type="Gene3D" id="3.20.20.70">
    <property type="entry name" value="Aldolase class I"/>
    <property type="match status" value="1"/>
</dbReference>
<feature type="binding site" evidence="3">
    <location>
        <position position="217"/>
    </location>
    <ligand>
        <name>Zn(2+)</name>
        <dbReference type="ChEBI" id="CHEBI:29105"/>
        <label>1</label>
        <note>catalytic</note>
    </ligand>
</feature>
<evidence type="ECO:0000256" key="3">
    <source>
        <dbReference type="PIRSR" id="PIRSR001359-3"/>
    </source>
</evidence>
<dbReference type="SUPFAM" id="SSF51569">
    <property type="entry name" value="Aldolase"/>
    <property type="match status" value="1"/>
</dbReference>
<dbReference type="PANTHER" id="PTHR30304:SF0">
    <property type="entry name" value="D-TAGATOSE-1,6-BISPHOSPHATE ALDOLASE SUBUNIT GATY-RELATED"/>
    <property type="match status" value="1"/>
</dbReference>
<dbReference type="Pfam" id="PF01116">
    <property type="entry name" value="F_bP_aldolase"/>
    <property type="match status" value="1"/>
</dbReference>
<dbReference type="PANTHER" id="PTHR30304">
    <property type="entry name" value="D-TAGATOSE-1,6-BISPHOSPHATE ALDOLASE"/>
    <property type="match status" value="1"/>
</dbReference>
<feature type="binding site" evidence="2">
    <location>
        <begin position="239"/>
        <end position="242"/>
    </location>
    <ligand>
        <name>dihydroxyacetone phosphate</name>
        <dbReference type="ChEBI" id="CHEBI:57642"/>
    </ligand>
</feature>
<dbReference type="InterPro" id="IPR013785">
    <property type="entry name" value="Aldolase_TIM"/>
</dbReference>
<feature type="binding site" evidence="3">
    <location>
        <position position="186"/>
    </location>
    <ligand>
        <name>Zn(2+)</name>
        <dbReference type="ChEBI" id="CHEBI:29105"/>
        <label>1</label>
        <note>catalytic</note>
    </ligand>
</feature>
<evidence type="ECO:0000256" key="2">
    <source>
        <dbReference type="PIRSR" id="PIRSR001359-2"/>
    </source>
</evidence>
<feature type="binding site" evidence="3">
    <location>
        <position position="138"/>
    </location>
    <ligand>
        <name>Zn(2+)</name>
        <dbReference type="ChEBI" id="CHEBI:29105"/>
        <label>2</label>
    </ligand>
</feature>
<dbReference type="CDD" id="cd00947">
    <property type="entry name" value="TBP_aldolase_IIB"/>
    <property type="match status" value="1"/>
</dbReference>
<feature type="binding site" evidence="2">
    <location>
        <position position="187"/>
    </location>
    <ligand>
        <name>dihydroxyacetone phosphate</name>
        <dbReference type="ChEBI" id="CHEBI:57642"/>
    </ligand>
</feature>
<dbReference type="GO" id="GO:0008270">
    <property type="term" value="F:zinc ion binding"/>
    <property type="evidence" value="ECO:0007669"/>
    <property type="project" value="InterPro"/>
</dbReference>
<proteinExistence type="predicted"/>
<organism evidence="4 5">
    <name type="scientific">Candidatus Portnoybacteria bacterium RBG_19FT_COMBO_36_7</name>
    <dbReference type="NCBI Taxonomy" id="1801992"/>
    <lineage>
        <taxon>Bacteria</taxon>
        <taxon>Candidatus Portnoyibacteriota</taxon>
    </lineage>
</organism>
<dbReference type="InterPro" id="IPR000771">
    <property type="entry name" value="FBA_II"/>
</dbReference>
<name>A0A1G2F8K5_9BACT</name>
<dbReference type="Proteomes" id="UP000179099">
    <property type="component" value="Unassembled WGS sequence"/>
</dbReference>